<name>A0AA88R491_9ASTE</name>
<dbReference type="EMBL" id="JAVXUO010001427">
    <property type="protein sequence ID" value="KAK2982429.1"/>
    <property type="molecule type" value="Genomic_DNA"/>
</dbReference>
<feature type="domain" description="F-box" evidence="2">
    <location>
        <begin position="8"/>
        <end position="44"/>
    </location>
</feature>
<evidence type="ECO:0000313" key="3">
    <source>
        <dbReference type="EMBL" id="KAK2982429.1"/>
    </source>
</evidence>
<sequence>MAKAKDRCPTDVILHILVRLPVKTLTRFKCVSKPWLKLISDPFFVRSHCVRSQKGNPLQLFSTASSYDKKKGEERLHLSFFMGDELCSKNVNSQWTALVACCLVILLSCYLGSVLCYVGFKSILAYKPSTRERVTLPSGSHCLGDGNEGKVGFAYLPDENEYKAVRLFYKRWVHHPADFFGDYEIGCEILTVRDGAGHWRVVPDEYCPLSSILSLSSVLMQQFTEIELWVLKDYDSRGWFKEYRIDLSRMDRFNMDFEYAIPKDIRDGNILMEADTHRPNRLNFYNVENKSFRNLIDLDSGRPVFTFNHSMELPSELSMLKCDECSFRSSPREGPLAWDWEGYCFIVWSEAFIL</sequence>
<dbReference type="SUPFAM" id="SSF81383">
    <property type="entry name" value="F-box domain"/>
    <property type="match status" value="1"/>
</dbReference>
<dbReference type="Gene3D" id="1.20.1280.50">
    <property type="match status" value="1"/>
</dbReference>
<proteinExistence type="predicted"/>
<evidence type="ECO:0000313" key="4">
    <source>
        <dbReference type="Proteomes" id="UP001187471"/>
    </source>
</evidence>
<dbReference type="CDD" id="cd22157">
    <property type="entry name" value="F-box_AtFBW1-like"/>
    <property type="match status" value="1"/>
</dbReference>
<dbReference type="InterPro" id="IPR001810">
    <property type="entry name" value="F-box_dom"/>
</dbReference>
<keyword evidence="4" id="KW-1185">Reference proteome</keyword>
<dbReference type="InterPro" id="IPR036047">
    <property type="entry name" value="F-box-like_dom_sf"/>
</dbReference>
<reference evidence="3" key="1">
    <citation type="submission" date="2022-12" db="EMBL/GenBank/DDBJ databases">
        <title>Draft genome assemblies for two species of Escallonia (Escalloniales).</title>
        <authorList>
            <person name="Chanderbali A."/>
            <person name="Dervinis C."/>
            <person name="Anghel I."/>
            <person name="Soltis D."/>
            <person name="Soltis P."/>
            <person name="Zapata F."/>
        </authorList>
    </citation>
    <scope>NUCLEOTIDE SEQUENCE</scope>
    <source>
        <strain evidence="3">UCBG92.1500</strain>
        <tissue evidence="3">Leaf</tissue>
    </source>
</reference>
<evidence type="ECO:0000256" key="1">
    <source>
        <dbReference type="SAM" id="Phobius"/>
    </source>
</evidence>
<dbReference type="AlphaFoldDB" id="A0AA88R491"/>
<organism evidence="3 4">
    <name type="scientific">Escallonia rubra</name>
    <dbReference type="NCBI Taxonomy" id="112253"/>
    <lineage>
        <taxon>Eukaryota</taxon>
        <taxon>Viridiplantae</taxon>
        <taxon>Streptophyta</taxon>
        <taxon>Embryophyta</taxon>
        <taxon>Tracheophyta</taxon>
        <taxon>Spermatophyta</taxon>
        <taxon>Magnoliopsida</taxon>
        <taxon>eudicotyledons</taxon>
        <taxon>Gunneridae</taxon>
        <taxon>Pentapetalae</taxon>
        <taxon>asterids</taxon>
        <taxon>campanulids</taxon>
        <taxon>Escalloniales</taxon>
        <taxon>Escalloniaceae</taxon>
        <taxon>Escallonia</taxon>
    </lineage>
</organism>
<protein>
    <recommendedName>
        <fullName evidence="2">F-box domain-containing protein</fullName>
    </recommendedName>
</protein>
<dbReference type="Pfam" id="PF00646">
    <property type="entry name" value="F-box"/>
    <property type="match status" value="1"/>
</dbReference>
<keyword evidence="1" id="KW-0812">Transmembrane</keyword>
<feature type="transmembrane region" description="Helical" evidence="1">
    <location>
        <begin position="95"/>
        <end position="120"/>
    </location>
</feature>
<comment type="caution">
    <text evidence="3">The sequence shown here is derived from an EMBL/GenBank/DDBJ whole genome shotgun (WGS) entry which is preliminary data.</text>
</comment>
<gene>
    <name evidence="3" type="ORF">RJ640_026272</name>
</gene>
<dbReference type="PANTHER" id="PTHR31111">
    <property type="entry name" value="BNAA05G37150D PROTEIN-RELATED"/>
    <property type="match status" value="1"/>
</dbReference>
<dbReference type="Proteomes" id="UP001187471">
    <property type="component" value="Unassembled WGS sequence"/>
</dbReference>
<evidence type="ECO:0000259" key="2">
    <source>
        <dbReference type="Pfam" id="PF00646"/>
    </source>
</evidence>
<keyword evidence="1" id="KW-1133">Transmembrane helix</keyword>
<keyword evidence="1" id="KW-0472">Membrane</keyword>
<accession>A0AA88R491</accession>
<dbReference type="PANTHER" id="PTHR31111:SF136">
    <property type="entry name" value="F-BOX ASSOCIATED DOMAIN-CONTAINING PROTEIN"/>
    <property type="match status" value="1"/>
</dbReference>